<evidence type="ECO:0000256" key="4">
    <source>
        <dbReference type="ARBA" id="ARBA00022723"/>
    </source>
</evidence>
<evidence type="ECO:0000313" key="15">
    <source>
        <dbReference type="Proteomes" id="UP001201262"/>
    </source>
</evidence>
<comment type="similarity">
    <text evidence="2 11">Belongs to the copper/topaquinone oxidase family.</text>
</comment>
<organism evidence="14 15">
    <name type="scientific">Talaromyces proteolyticus</name>
    <dbReference type="NCBI Taxonomy" id="1131652"/>
    <lineage>
        <taxon>Eukaryota</taxon>
        <taxon>Fungi</taxon>
        <taxon>Dikarya</taxon>
        <taxon>Ascomycota</taxon>
        <taxon>Pezizomycotina</taxon>
        <taxon>Eurotiomycetes</taxon>
        <taxon>Eurotiomycetidae</taxon>
        <taxon>Eurotiales</taxon>
        <taxon>Trichocomaceae</taxon>
        <taxon>Talaromyces</taxon>
        <taxon>Talaromyces sect. Bacilispori</taxon>
    </lineage>
</organism>
<dbReference type="Pfam" id="PF01179">
    <property type="entry name" value="Cu_amine_oxid"/>
    <property type="match status" value="1"/>
</dbReference>
<keyword evidence="15" id="KW-1185">Reference proteome</keyword>
<dbReference type="SUPFAM" id="SSF49998">
    <property type="entry name" value="Amine oxidase catalytic domain"/>
    <property type="match status" value="1"/>
</dbReference>
<keyword evidence="6 11" id="KW-0560">Oxidoreductase</keyword>
<accession>A0AAD4PYN2</accession>
<dbReference type="InterPro" id="IPR015800">
    <property type="entry name" value="Cu_amine_oxidase_N2"/>
</dbReference>
<proteinExistence type="inferred from homology"/>
<keyword evidence="4 11" id="KW-0479">Metal-binding</keyword>
<reference evidence="14" key="1">
    <citation type="submission" date="2021-12" db="EMBL/GenBank/DDBJ databases">
        <title>Convergent genome expansion in fungi linked to evolution of root-endophyte symbiosis.</title>
        <authorList>
            <consortium name="DOE Joint Genome Institute"/>
            <person name="Ke Y.-H."/>
            <person name="Bonito G."/>
            <person name="Liao H.-L."/>
            <person name="Looney B."/>
            <person name="Rojas-Flechas A."/>
            <person name="Nash J."/>
            <person name="Hameed K."/>
            <person name="Schadt C."/>
            <person name="Martin F."/>
            <person name="Crous P.W."/>
            <person name="Miettinen O."/>
            <person name="Magnuson J.K."/>
            <person name="Labbe J."/>
            <person name="Jacobson D."/>
            <person name="Doktycz M.J."/>
            <person name="Veneault-Fourrey C."/>
            <person name="Kuo A."/>
            <person name="Mondo S."/>
            <person name="Calhoun S."/>
            <person name="Riley R."/>
            <person name="Ohm R."/>
            <person name="LaButti K."/>
            <person name="Andreopoulos B."/>
            <person name="Pangilinan J."/>
            <person name="Nolan M."/>
            <person name="Tritt A."/>
            <person name="Clum A."/>
            <person name="Lipzen A."/>
            <person name="Daum C."/>
            <person name="Barry K."/>
            <person name="Grigoriev I.V."/>
            <person name="Vilgalys R."/>
        </authorList>
    </citation>
    <scope>NUCLEOTIDE SEQUENCE</scope>
    <source>
        <strain evidence="14">PMI_201</strain>
    </source>
</reference>
<comment type="cofactor">
    <cofactor evidence="11">
        <name>Cu cation</name>
        <dbReference type="ChEBI" id="CHEBI:23378"/>
    </cofactor>
    <text evidence="11">Contains 1 topaquinone per subunit.</text>
</comment>
<comment type="subunit">
    <text evidence="3">Homodimer.</text>
</comment>
<evidence type="ECO:0000256" key="11">
    <source>
        <dbReference type="RuleBase" id="RU000672"/>
    </source>
</evidence>
<keyword evidence="7 11" id="KW-0186">Copper</keyword>
<dbReference type="GO" id="GO:0008131">
    <property type="term" value="F:primary methylamine oxidase activity"/>
    <property type="evidence" value="ECO:0007669"/>
    <property type="project" value="InterPro"/>
</dbReference>
<evidence type="ECO:0000256" key="9">
    <source>
        <dbReference type="PIRSR" id="PIRSR600269-50"/>
    </source>
</evidence>
<dbReference type="InterPro" id="IPR016182">
    <property type="entry name" value="Cu_amine_oxidase_N-reg"/>
</dbReference>
<evidence type="ECO:0000259" key="12">
    <source>
        <dbReference type="Pfam" id="PF01179"/>
    </source>
</evidence>
<evidence type="ECO:0000256" key="5">
    <source>
        <dbReference type="ARBA" id="ARBA00022772"/>
    </source>
</evidence>
<dbReference type="Pfam" id="PF02727">
    <property type="entry name" value="Cu_amine_oxidN2"/>
    <property type="match status" value="1"/>
</dbReference>
<comment type="cofactor">
    <cofactor evidence="1">
        <name>Cu cation</name>
        <dbReference type="ChEBI" id="CHEBI:23378"/>
    </cofactor>
</comment>
<dbReference type="GeneID" id="70248715"/>
<evidence type="ECO:0000256" key="2">
    <source>
        <dbReference type="ARBA" id="ARBA00007983"/>
    </source>
</evidence>
<evidence type="ECO:0000256" key="10">
    <source>
        <dbReference type="PIRSR" id="PIRSR600269-51"/>
    </source>
</evidence>
<evidence type="ECO:0000259" key="13">
    <source>
        <dbReference type="Pfam" id="PF02727"/>
    </source>
</evidence>
<feature type="domain" description="Copper amine oxidase N2-terminal" evidence="13">
    <location>
        <begin position="7"/>
        <end position="59"/>
    </location>
</feature>
<name>A0AAD4PYN2_9EURO</name>
<dbReference type="FunFam" id="2.70.98.20:FF:000001">
    <property type="entry name" value="Amine oxidase"/>
    <property type="match status" value="1"/>
</dbReference>
<feature type="modified residue" description="2',4',5'-topaquinone" evidence="10">
    <location>
        <position position="411"/>
    </location>
</feature>
<evidence type="ECO:0000256" key="1">
    <source>
        <dbReference type="ARBA" id="ARBA00001935"/>
    </source>
</evidence>
<dbReference type="GO" id="GO:0005507">
    <property type="term" value="F:copper ion binding"/>
    <property type="evidence" value="ECO:0007669"/>
    <property type="project" value="InterPro"/>
</dbReference>
<dbReference type="InterPro" id="IPR049948">
    <property type="entry name" value="Cu_Am_ox_TPQ-bd"/>
</dbReference>
<dbReference type="PANTHER" id="PTHR10638:SF91">
    <property type="entry name" value="AMINE OXIDASE"/>
    <property type="match status" value="1"/>
</dbReference>
<dbReference type="SUPFAM" id="SSF54416">
    <property type="entry name" value="Amine oxidase N-terminal region"/>
    <property type="match status" value="2"/>
</dbReference>
<dbReference type="EC" id="1.4.3.-" evidence="11"/>
<dbReference type="RefSeq" id="XP_046070480.1">
    <property type="nucleotide sequence ID" value="XM_046218428.1"/>
</dbReference>
<dbReference type="InterPro" id="IPR015798">
    <property type="entry name" value="Cu_amine_oxidase_C"/>
</dbReference>
<dbReference type="Gene3D" id="3.10.450.40">
    <property type="match status" value="2"/>
</dbReference>
<dbReference type="Gene3D" id="2.70.98.20">
    <property type="entry name" value="Copper amine oxidase, catalytic domain"/>
    <property type="match status" value="1"/>
</dbReference>
<dbReference type="GO" id="GO:0009308">
    <property type="term" value="P:amine metabolic process"/>
    <property type="evidence" value="ECO:0007669"/>
    <property type="project" value="UniProtKB-UniRule"/>
</dbReference>
<dbReference type="GO" id="GO:0048038">
    <property type="term" value="F:quinone binding"/>
    <property type="evidence" value="ECO:0007669"/>
    <property type="project" value="InterPro"/>
</dbReference>
<evidence type="ECO:0000256" key="6">
    <source>
        <dbReference type="ARBA" id="ARBA00023002"/>
    </source>
</evidence>
<comment type="caution">
    <text evidence="14">The sequence shown here is derived from an EMBL/GenBank/DDBJ whole genome shotgun (WGS) entry which is preliminary data.</text>
</comment>
<evidence type="ECO:0000256" key="8">
    <source>
        <dbReference type="ARBA" id="ARBA00023157"/>
    </source>
</evidence>
<comment type="PTM">
    <text evidence="10 11">Topaquinone (TPQ) is generated by copper-dependent autoxidation of a specific tyrosyl residue.</text>
</comment>
<protein>
    <recommendedName>
        <fullName evidence="11">Amine oxidase</fullName>
        <ecNumber evidence="11">1.4.3.-</ecNumber>
    </recommendedName>
</protein>
<dbReference type="PANTHER" id="PTHR10638">
    <property type="entry name" value="COPPER AMINE OXIDASE"/>
    <property type="match status" value="1"/>
</dbReference>
<keyword evidence="8" id="KW-1015">Disulfide bond</keyword>
<evidence type="ECO:0000313" key="14">
    <source>
        <dbReference type="EMBL" id="KAH8695338.1"/>
    </source>
</evidence>
<sequence>MTESKVHPLTGLSSAEIKRAAAILQNIYHKNDGVLEKLRFQHITLQEPPKELLMLYLDAECAGVEASERPFVPRLAEITYREPDGPTYMKTVVSLDTDTEVSTIRSQQGQHGGLDRAEVIETNIKILTDPDVRREIAKFNLPENVTVQCDTWPYGSDNSSEPDHPKLIQCILYARASHNHPESNQYSFPLPISPVYDPFQKKLVRIDPIATGGKEDGLAYRTVPADVALAHCTENEYFAELQKTPQRKDLKPLLIVQPEGVSFDVQDGSLVSWQKWSFRVGFNWREGMTVHDVRYDGRKVFYRLSLSEMTVPYSDPRSPLHRRQAFDLGDAGAGSCANQLALGCDCLGSIHYFDSWLSDDQGNPVHAKNVICLHEQDGGIGWKHTNPRTDVAAVTRKRVLILQSIITVGNYEYIFAWQFQQSGTVEFDTRATGILATSLIDAGKTSYWGNVVSPGVLATNHQHLFCLRIDPMIDGSNNSFIQEEAVSLPMDGDNPHGNAWKIRKTPLERSGFADAAPLQGRIFKIVNEKQLNPISGNPVGFKLVPQPSQLLLADPMSSVHKRARFAEHHLWVTKYRDGDLWAGGLWTNQSLNEIDGVADYAARNENVRNEDIVIWHTYGLTHHPRVEDYPVMPVEAISVSLHPADFFDKNPASDVPVSTQSANSSVLVPYNGTSSSDIF</sequence>
<keyword evidence="5 9" id="KW-0801">TPQ</keyword>
<gene>
    <name evidence="14" type="ORF">BGW36DRAFT_398589</name>
</gene>
<feature type="active site" description="Schiff-base intermediate with substrate; via topaquinone" evidence="9">
    <location>
        <position position="411"/>
    </location>
</feature>
<dbReference type="Proteomes" id="UP001201262">
    <property type="component" value="Unassembled WGS sequence"/>
</dbReference>
<evidence type="ECO:0000256" key="3">
    <source>
        <dbReference type="ARBA" id="ARBA00011738"/>
    </source>
</evidence>
<evidence type="ECO:0000256" key="7">
    <source>
        <dbReference type="ARBA" id="ARBA00023008"/>
    </source>
</evidence>
<feature type="active site" description="Proton acceptor" evidence="9">
    <location>
        <position position="327"/>
    </location>
</feature>
<feature type="domain" description="Copper amine oxidase catalytic" evidence="12">
    <location>
        <begin position="255"/>
        <end position="652"/>
    </location>
</feature>
<dbReference type="InterPro" id="IPR036460">
    <property type="entry name" value="Cu_amine_oxidase_C_sf"/>
</dbReference>
<dbReference type="EMBL" id="JAJTJA010000008">
    <property type="protein sequence ID" value="KAH8695338.1"/>
    <property type="molecule type" value="Genomic_DNA"/>
</dbReference>
<dbReference type="AlphaFoldDB" id="A0AAD4PYN2"/>
<dbReference type="InterPro" id="IPR000269">
    <property type="entry name" value="Cu_amine_oxidase"/>
</dbReference>
<dbReference type="PROSITE" id="PS01164">
    <property type="entry name" value="COPPER_AMINE_OXID_1"/>
    <property type="match status" value="1"/>
</dbReference>